<dbReference type="GO" id="GO:0043565">
    <property type="term" value="F:sequence-specific DNA binding"/>
    <property type="evidence" value="ECO:0007669"/>
    <property type="project" value="InterPro"/>
</dbReference>
<dbReference type="EMBL" id="BLLI01000035">
    <property type="protein sequence ID" value="GFH42690.1"/>
    <property type="molecule type" value="Genomic_DNA"/>
</dbReference>
<evidence type="ECO:0000256" key="1">
    <source>
        <dbReference type="ARBA" id="ARBA00004496"/>
    </source>
</evidence>
<name>A0A6A0BBE5_9LACT</name>
<keyword evidence="3 8" id="KW-0597">Phosphoprotein</keyword>
<dbReference type="PROSITE" id="PS01124">
    <property type="entry name" value="HTH_ARAC_FAMILY_2"/>
    <property type="match status" value="1"/>
</dbReference>
<protein>
    <submittedName>
        <fullName evidence="11">DNA-binding response regulator</fullName>
    </submittedName>
</protein>
<proteinExistence type="predicted"/>
<dbReference type="PANTHER" id="PTHR42713:SF3">
    <property type="entry name" value="TRANSCRIPTIONAL REGULATORY PROTEIN HPTR"/>
    <property type="match status" value="1"/>
</dbReference>
<dbReference type="RefSeq" id="WP_172208958.1">
    <property type="nucleotide sequence ID" value="NZ_BLLI01000035.1"/>
</dbReference>
<dbReference type="InterPro" id="IPR051552">
    <property type="entry name" value="HptR"/>
</dbReference>
<dbReference type="PRINTS" id="PR00032">
    <property type="entry name" value="HTHARAC"/>
</dbReference>
<dbReference type="Proteomes" id="UP000480303">
    <property type="component" value="Unassembled WGS sequence"/>
</dbReference>
<keyword evidence="7" id="KW-0804">Transcription</keyword>
<dbReference type="SUPFAM" id="SSF52172">
    <property type="entry name" value="CheY-like"/>
    <property type="match status" value="1"/>
</dbReference>
<evidence type="ECO:0000259" key="10">
    <source>
        <dbReference type="PROSITE" id="PS50110"/>
    </source>
</evidence>
<evidence type="ECO:0000313" key="11">
    <source>
        <dbReference type="EMBL" id="GFH42690.1"/>
    </source>
</evidence>
<dbReference type="InterPro" id="IPR011006">
    <property type="entry name" value="CheY-like_superfamily"/>
</dbReference>
<evidence type="ECO:0000256" key="8">
    <source>
        <dbReference type="PROSITE-ProRule" id="PRU00169"/>
    </source>
</evidence>
<reference evidence="11 12" key="1">
    <citation type="submission" date="2020-02" db="EMBL/GenBank/DDBJ databases">
        <title>Draft genome sequence of Lactococcus sp. Hs30E4-3.</title>
        <authorList>
            <person name="Noda S."/>
            <person name="Yuki M."/>
            <person name="Ohkuma M."/>
        </authorList>
    </citation>
    <scope>NUCLEOTIDE SEQUENCE [LARGE SCALE GENOMIC DNA]</scope>
    <source>
        <strain evidence="11 12">Hs30E4-3</strain>
    </source>
</reference>
<feature type="modified residue" description="4-aspartylphosphate" evidence="8">
    <location>
        <position position="55"/>
    </location>
</feature>
<dbReference type="InterPro" id="IPR018062">
    <property type="entry name" value="HTH_AraC-typ_CS"/>
</dbReference>
<feature type="domain" description="Response regulatory" evidence="10">
    <location>
        <begin position="3"/>
        <end position="122"/>
    </location>
</feature>
<organism evidence="11 12">
    <name type="scientific">Pseudolactococcus hodotermopsidis</name>
    <dbReference type="NCBI Taxonomy" id="2709157"/>
    <lineage>
        <taxon>Bacteria</taxon>
        <taxon>Bacillati</taxon>
        <taxon>Bacillota</taxon>
        <taxon>Bacilli</taxon>
        <taxon>Lactobacillales</taxon>
        <taxon>Streptococcaceae</taxon>
        <taxon>Pseudolactococcus</taxon>
    </lineage>
</organism>
<dbReference type="InterPro" id="IPR001789">
    <property type="entry name" value="Sig_transdc_resp-reg_receiver"/>
</dbReference>
<evidence type="ECO:0000259" key="9">
    <source>
        <dbReference type="PROSITE" id="PS01124"/>
    </source>
</evidence>
<dbReference type="GO" id="GO:0003700">
    <property type="term" value="F:DNA-binding transcription factor activity"/>
    <property type="evidence" value="ECO:0007669"/>
    <property type="project" value="InterPro"/>
</dbReference>
<dbReference type="Gene3D" id="3.40.50.2300">
    <property type="match status" value="1"/>
</dbReference>
<comment type="caution">
    <text evidence="11">The sequence shown here is derived from an EMBL/GenBank/DDBJ whole genome shotgun (WGS) entry which is preliminary data.</text>
</comment>
<dbReference type="GO" id="GO:0005737">
    <property type="term" value="C:cytoplasm"/>
    <property type="evidence" value="ECO:0007669"/>
    <property type="project" value="UniProtKB-SubCell"/>
</dbReference>
<dbReference type="InterPro" id="IPR009057">
    <property type="entry name" value="Homeodomain-like_sf"/>
</dbReference>
<dbReference type="PROSITE" id="PS00041">
    <property type="entry name" value="HTH_ARAC_FAMILY_1"/>
    <property type="match status" value="1"/>
</dbReference>
<dbReference type="GO" id="GO:0000160">
    <property type="term" value="P:phosphorelay signal transduction system"/>
    <property type="evidence" value="ECO:0007669"/>
    <property type="project" value="UniProtKB-KW"/>
</dbReference>
<dbReference type="Pfam" id="PF00072">
    <property type="entry name" value="Response_reg"/>
    <property type="match status" value="1"/>
</dbReference>
<feature type="domain" description="HTH araC/xylS-type" evidence="9">
    <location>
        <begin position="380"/>
        <end position="478"/>
    </location>
</feature>
<dbReference type="InterPro" id="IPR018060">
    <property type="entry name" value="HTH_AraC"/>
</dbReference>
<sequence>MYKVMLVDDEYMILEGLKYVIDWRKLGFEVVKTARNADEALTYLKTHTIDLLMLDVNMPEMTGIELLANLQKNGQRLDFQVLILSGYQEFNYVKEAMALGVKRYLLKPVDADELEKSVCEMKASLLQKEAQLKKYRAANLLRLLEGKLDEVEFKQLLADYRLPDSSAYTPILIDFAENARLDLLSQEKMILTPQKNEKILIFRGERLGLQTLLKKLEKSQILAVFVGQTVNDWRELSQSFKALLDLQAVYDFYPKTSHEKITFATDIATKEKAPSFVAFNQAISENNLTRLRSEISAIIQQIERHKLPPDYVHYLAGLLVKNVFENFDYLEQTFYEVISQKVSRTKTMLELKTVLENFTQDLATSELEMPTNKAYSEAIVSCLTHIKENIKSELTLKNVAEALYMNPVYLGYLFKNEIGISFSQYVNKFRMKIAENLLIHSNETITEIAESVGYNNTNYFSKIFKNLHDMTPKEFRDFKKRKS</sequence>
<dbReference type="AlphaFoldDB" id="A0A6A0BBE5"/>
<evidence type="ECO:0000256" key="7">
    <source>
        <dbReference type="ARBA" id="ARBA00023163"/>
    </source>
</evidence>
<keyword evidence="5" id="KW-0805">Transcription regulation</keyword>
<keyword evidence="12" id="KW-1185">Reference proteome</keyword>
<dbReference type="Pfam" id="PF12833">
    <property type="entry name" value="HTH_18"/>
    <property type="match status" value="1"/>
</dbReference>
<evidence type="ECO:0000256" key="2">
    <source>
        <dbReference type="ARBA" id="ARBA00022490"/>
    </source>
</evidence>
<dbReference type="SUPFAM" id="SSF46689">
    <property type="entry name" value="Homeodomain-like"/>
    <property type="match status" value="2"/>
</dbReference>
<evidence type="ECO:0000256" key="4">
    <source>
        <dbReference type="ARBA" id="ARBA00023012"/>
    </source>
</evidence>
<dbReference type="Gene3D" id="1.10.10.60">
    <property type="entry name" value="Homeodomain-like"/>
    <property type="match status" value="2"/>
</dbReference>
<evidence type="ECO:0000256" key="5">
    <source>
        <dbReference type="ARBA" id="ARBA00023015"/>
    </source>
</evidence>
<keyword evidence="2" id="KW-0963">Cytoplasm</keyword>
<accession>A0A6A0BBE5</accession>
<gene>
    <name evidence="11" type="ORF">Hs30E_12410</name>
</gene>
<comment type="subcellular location">
    <subcellularLocation>
        <location evidence="1">Cytoplasm</location>
    </subcellularLocation>
</comment>
<evidence type="ECO:0000256" key="3">
    <source>
        <dbReference type="ARBA" id="ARBA00022553"/>
    </source>
</evidence>
<dbReference type="InterPro" id="IPR020449">
    <property type="entry name" value="Tscrpt_reg_AraC-type_HTH"/>
</dbReference>
<keyword evidence="6 11" id="KW-0238">DNA-binding</keyword>
<dbReference type="SMART" id="SM00448">
    <property type="entry name" value="REC"/>
    <property type="match status" value="1"/>
</dbReference>
<evidence type="ECO:0000256" key="6">
    <source>
        <dbReference type="ARBA" id="ARBA00023125"/>
    </source>
</evidence>
<dbReference type="CDD" id="cd17536">
    <property type="entry name" value="REC_YesN-like"/>
    <property type="match status" value="1"/>
</dbReference>
<dbReference type="PANTHER" id="PTHR42713">
    <property type="entry name" value="HISTIDINE KINASE-RELATED"/>
    <property type="match status" value="1"/>
</dbReference>
<keyword evidence="4" id="KW-0902">Two-component regulatory system</keyword>
<dbReference type="SMART" id="SM00342">
    <property type="entry name" value="HTH_ARAC"/>
    <property type="match status" value="1"/>
</dbReference>
<dbReference type="PROSITE" id="PS50110">
    <property type="entry name" value="RESPONSE_REGULATORY"/>
    <property type="match status" value="1"/>
</dbReference>
<evidence type="ECO:0000313" key="12">
    <source>
        <dbReference type="Proteomes" id="UP000480303"/>
    </source>
</evidence>